<accession>A0A2T0ZXC3</accession>
<dbReference type="Pfam" id="PF07729">
    <property type="entry name" value="FCD"/>
    <property type="match status" value="1"/>
</dbReference>
<evidence type="ECO:0000256" key="2">
    <source>
        <dbReference type="ARBA" id="ARBA00023125"/>
    </source>
</evidence>
<dbReference type="PANTHER" id="PTHR43537:SF47">
    <property type="entry name" value="REGULATORY PROTEIN GNTR HTH"/>
    <property type="match status" value="1"/>
</dbReference>
<keyword evidence="2 5" id="KW-0238">DNA-binding</keyword>
<dbReference type="InterPro" id="IPR008920">
    <property type="entry name" value="TF_FadR/GntR_C"/>
</dbReference>
<evidence type="ECO:0000256" key="3">
    <source>
        <dbReference type="ARBA" id="ARBA00023163"/>
    </source>
</evidence>
<sequence length="220" mass="23846">MALVTRTPLAEQAADLLLDRIRGGEWPLGSKLPGENTLGPQLGVGRSTVREAIRRLAGQGVLATRQGAGVFVAALDVTKDWGAALRKADINSVIEARIAIEVEAAALAAERRSPAELRAMRWAAGKRDAQRTDIEAHVDADIVFHRAIVAGSHNPILVDLFDSFTPRSRQAMIDLLRLRGDFGSDADQHAHQDILDAIADRDDRTASTLAREHLLTLKMA</sequence>
<keyword evidence="3" id="KW-0804">Transcription</keyword>
<dbReference type="Pfam" id="PF00392">
    <property type="entry name" value="GntR"/>
    <property type="match status" value="1"/>
</dbReference>
<dbReference type="GO" id="GO:0003700">
    <property type="term" value="F:DNA-binding transcription factor activity"/>
    <property type="evidence" value="ECO:0007669"/>
    <property type="project" value="InterPro"/>
</dbReference>
<dbReference type="RefSeq" id="WP_106349667.1">
    <property type="nucleotide sequence ID" value="NZ_PVUE01000012.1"/>
</dbReference>
<keyword evidence="1" id="KW-0805">Transcription regulation</keyword>
<protein>
    <submittedName>
        <fullName evidence="5">DNA-binding FadR family transcriptional regulator</fullName>
    </submittedName>
</protein>
<proteinExistence type="predicted"/>
<dbReference type="InterPro" id="IPR000524">
    <property type="entry name" value="Tscrpt_reg_HTH_GntR"/>
</dbReference>
<evidence type="ECO:0000313" key="6">
    <source>
        <dbReference type="Proteomes" id="UP000237752"/>
    </source>
</evidence>
<dbReference type="InterPro" id="IPR036388">
    <property type="entry name" value="WH-like_DNA-bd_sf"/>
</dbReference>
<dbReference type="OrthoDB" id="3575876at2"/>
<feature type="domain" description="HTH gntR-type" evidence="4">
    <location>
        <begin position="7"/>
        <end position="75"/>
    </location>
</feature>
<dbReference type="SMART" id="SM00345">
    <property type="entry name" value="HTH_GNTR"/>
    <property type="match status" value="1"/>
</dbReference>
<comment type="caution">
    <text evidence="5">The sequence shown here is derived from an EMBL/GenBank/DDBJ whole genome shotgun (WGS) entry which is preliminary data.</text>
</comment>
<dbReference type="EMBL" id="PVUE01000012">
    <property type="protein sequence ID" value="PRZ41000.1"/>
    <property type="molecule type" value="Genomic_DNA"/>
</dbReference>
<dbReference type="SMART" id="SM00895">
    <property type="entry name" value="FCD"/>
    <property type="match status" value="1"/>
</dbReference>
<evidence type="ECO:0000313" key="5">
    <source>
        <dbReference type="EMBL" id="PRZ41000.1"/>
    </source>
</evidence>
<organism evidence="5 6">
    <name type="scientific">Antricoccus suffuscus</name>
    <dbReference type="NCBI Taxonomy" id="1629062"/>
    <lineage>
        <taxon>Bacteria</taxon>
        <taxon>Bacillati</taxon>
        <taxon>Actinomycetota</taxon>
        <taxon>Actinomycetes</taxon>
        <taxon>Geodermatophilales</taxon>
        <taxon>Antricoccaceae</taxon>
        <taxon>Antricoccus</taxon>
    </lineage>
</organism>
<dbReference type="AlphaFoldDB" id="A0A2T0ZXC3"/>
<dbReference type="InterPro" id="IPR011711">
    <property type="entry name" value="GntR_C"/>
</dbReference>
<gene>
    <name evidence="5" type="ORF">CLV47_11233</name>
</gene>
<keyword evidence="6" id="KW-1185">Reference proteome</keyword>
<dbReference type="CDD" id="cd07377">
    <property type="entry name" value="WHTH_GntR"/>
    <property type="match status" value="1"/>
</dbReference>
<evidence type="ECO:0000256" key="1">
    <source>
        <dbReference type="ARBA" id="ARBA00023015"/>
    </source>
</evidence>
<dbReference type="PANTHER" id="PTHR43537">
    <property type="entry name" value="TRANSCRIPTIONAL REGULATOR, GNTR FAMILY"/>
    <property type="match status" value="1"/>
</dbReference>
<dbReference type="Gene3D" id="1.10.10.10">
    <property type="entry name" value="Winged helix-like DNA-binding domain superfamily/Winged helix DNA-binding domain"/>
    <property type="match status" value="1"/>
</dbReference>
<dbReference type="InterPro" id="IPR036390">
    <property type="entry name" value="WH_DNA-bd_sf"/>
</dbReference>
<dbReference type="SUPFAM" id="SSF46785">
    <property type="entry name" value="Winged helix' DNA-binding domain"/>
    <property type="match status" value="1"/>
</dbReference>
<reference evidence="5 6" key="1">
    <citation type="submission" date="2018-03" db="EMBL/GenBank/DDBJ databases">
        <title>Genomic Encyclopedia of Archaeal and Bacterial Type Strains, Phase II (KMG-II): from individual species to whole genera.</title>
        <authorList>
            <person name="Goeker M."/>
        </authorList>
    </citation>
    <scope>NUCLEOTIDE SEQUENCE [LARGE SCALE GENOMIC DNA]</scope>
    <source>
        <strain evidence="5 6">DSM 100065</strain>
    </source>
</reference>
<dbReference type="PROSITE" id="PS50949">
    <property type="entry name" value="HTH_GNTR"/>
    <property type="match status" value="1"/>
</dbReference>
<dbReference type="Proteomes" id="UP000237752">
    <property type="component" value="Unassembled WGS sequence"/>
</dbReference>
<name>A0A2T0ZXC3_9ACTN</name>
<dbReference type="PRINTS" id="PR00035">
    <property type="entry name" value="HTHGNTR"/>
</dbReference>
<dbReference type="SUPFAM" id="SSF48008">
    <property type="entry name" value="GntR ligand-binding domain-like"/>
    <property type="match status" value="1"/>
</dbReference>
<dbReference type="GO" id="GO:0003677">
    <property type="term" value="F:DNA binding"/>
    <property type="evidence" value="ECO:0007669"/>
    <property type="project" value="UniProtKB-KW"/>
</dbReference>
<dbReference type="Gene3D" id="1.20.120.530">
    <property type="entry name" value="GntR ligand-binding domain-like"/>
    <property type="match status" value="1"/>
</dbReference>
<evidence type="ECO:0000259" key="4">
    <source>
        <dbReference type="PROSITE" id="PS50949"/>
    </source>
</evidence>